<dbReference type="EMBL" id="KZ995649">
    <property type="protein sequence ID" value="RKO90246.1"/>
    <property type="molecule type" value="Genomic_DNA"/>
</dbReference>
<sequence length="303" mass="33391">MPQAVDQIVPLYGSFCPPPDPEPPRLPVNPAPKSSTSASSPSSSPLIMQDFRDSRLDESGESVVGLYSNLCAASLVGREWEASATSQLWDHVVIPTAEALRVFMACCRTSPRGAELAAMVRVLDIRSDFWSHVDGELRAQVTAFAPWLRGLRALSIQPPHCYDLPHPPVSLVASFLSACPALTLLETPDLETDECESDPAAVARGVARLRCLRISHDEERGNSFFQALLVRGHQRFSSRSRWARSSPALCCLDALELENYPPLVHFHFDYNTTFVDSTEASAAFHTFHGRNLLDDGARHIIEL</sequence>
<dbReference type="Proteomes" id="UP000269721">
    <property type="component" value="Unassembled WGS sequence"/>
</dbReference>
<feature type="compositionally biased region" description="Low complexity" evidence="1">
    <location>
        <begin position="31"/>
        <end position="45"/>
    </location>
</feature>
<reference evidence="3" key="1">
    <citation type="journal article" date="2018" name="Nat. Microbiol.">
        <title>Leveraging single-cell genomics to expand the fungal tree of life.</title>
        <authorList>
            <person name="Ahrendt S.R."/>
            <person name="Quandt C.A."/>
            <person name="Ciobanu D."/>
            <person name="Clum A."/>
            <person name="Salamov A."/>
            <person name="Andreopoulos B."/>
            <person name="Cheng J.F."/>
            <person name="Woyke T."/>
            <person name="Pelin A."/>
            <person name="Henrissat B."/>
            <person name="Reynolds N.K."/>
            <person name="Benny G.L."/>
            <person name="Smith M.E."/>
            <person name="James T.Y."/>
            <person name="Grigoriev I.V."/>
        </authorList>
    </citation>
    <scope>NUCLEOTIDE SEQUENCE [LARGE SCALE GENOMIC DNA]</scope>
</reference>
<evidence type="ECO:0000313" key="2">
    <source>
        <dbReference type="EMBL" id="RKO90246.1"/>
    </source>
</evidence>
<feature type="compositionally biased region" description="Pro residues" evidence="1">
    <location>
        <begin position="16"/>
        <end position="30"/>
    </location>
</feature>
<evidence type="ECO:0000313" key="3">
    <source>
        <dbReference type="Proteomes" id="UP000269721"/>
    </source>
</evidence>
<gene>
    <name evidence="2" type="ORF">BDK51DRAFT_28771</name>
</gene>
<evidence type="ECO:0000256" key="1">
    <source>
        <dbReference type="SAM" id="MobiDB-lite"/>
    </source>
</evidence>
<dbReference type="AlphaFoldDB" id="A0A4P9WI64"/>
<feature type="region of interest" description="Disordered" evidence="1">
    <location>
        <begin position="16"/>
        <end position="47"/>
    </location>
</feature>
<accession>A0A4P9WI64</accession>
<protein>
    <submittedName>
        <fullName evidence="2">Uncharacterized protein</fullName>
    </submittedName>
</protein>
<proteinExistence type="predicted"/>
<keyword evidence="3" id="KW-1185">Reference proteome</keyword>
<name>A0A4P9WI64_9FUNG</name>
<organism evidence="2 3">
    <name type="scientific">Blyttiomyces helicus</name>
    <dbReference type="NCBI Taxonomy" id="388810"/>
    <lineage>
        <taxon>Eukaryota</taxon>
        <taxon>Fungi</taxon>
        <taxon>Fungi incertae sedis</taxon>
        <taxon>Chytridiomycota</taxon>
        <taxon>Chytridiomycota incertae sedis</taxon>
        <taxon>Chytridiomycetes</taxon>
        <taxon>Chytridiomycetes incertae sedis</taxon>
        <taxon>Blyttiomyces</taxon>
    </lineage>
</organism>